<reference evidence="10 11" key="2">
    <citation type="journal article" date="2017" name="Int. J. Syst. Evol. Microbiol.">
        <title>Mycobacterium stephanolepidis sp. nov., a rapidly growing species related to Mycobacterium chelonae, isolated from marine teleost fish, Stephanolepis cirrhifer.</title>
        <authorList>
            <person name="Fukano H."/>
            <person name="Wada S."/>
            <person name="Kurata O."/>
            <person name="Katayama K."/>
            <person name="Fujiwara N."/>
            <person name="Hoshino Y."/>
        </authorList>
    </citation>
    <scope>NUCLEOTIDE SEQUENCE [LARGE SCALE GENOMIC DNA]</scope>
    <source>
        <strain evidence="10 11">NJB0901</strain>
    </source>
</reference>
<dbReference type="GO" id="GO:0055085">
    <property type="term" value="P:transmembrane transport"/>
    <property type="evidence" value="ECO:0007669"/>
    <property type="project" value="TreeGrafter"/>
</dbReference>
<dbReference type="KEGG" id="mste:MSTE_01488"/>
<evidence type="ECO:0000256" key="4">
    <source>
        <dbReference type="ARBA" id="ARBA00022475"/>
    </source>
</evidence>
<feature type="transmembrane region" description="Helical" evidence="9">
    <location>
        <begin position="308"/>
        <end position="332"/>
    </location>
</feature>
<keyword evidence="3" id="KW-0813">Transport</keyword>
<evidence type="ECO:0000256" key="1">
    <source>
        <dbReference type="ARBA" id="ARBA00004651"/>
    </source>
</evidence>
<feature type="transmembrane region" description="Helical" evidence="9">
    <location>
        <begin position="204"/>
        <end position="224"/>
    </location>
</feature>
<feature type="region of interest" description="Disordered" evidence="8">
    <location>
        <begin position="21"/>
        <end position="54"/>
    </location>
</feature>
<dbReference type="Proteomes" id="UP000217954">
    <property type="component" value="Chromosome"/>
</dbReference>
<evidence type="ECO:0000256" key="7">
    <source>
        <dbReference type="ARBA" id="ARBA00023136"/>
    </source>
</evidence>
<feature type="transmembrane region" description="Helical" evidence="9">
    <location>
        <begin position="352"/>
        <end position="382"/>
    </location>
</feature>
<protein>
    <submittedName>
        <fullName evidence="10">AI-2E family transporter</fullName>
    </submittedName>
</protein>
<feature type="compositionally biased region" description="Basic and acidic residues" evidence="8">
    <location>
        <begin position="37"/>
        <end position="51"/>
    </location>
</feature>
<evidence type="ECO:0000256" key="3">
    <source>
        <dbReference type="ARBA" id="ARBA00022448"/>
    </source>
</evidence>
<dbReference type="AlphaFoldDB" id="A0A1Z4EV53"/>
<dbReference type="InterPro" id="IPR002549">
    <property type="entry name" value="AI-2E-like"/>
</dbReference>
<dbReference type="PANTHER" id="PTHR21716">
    <property type="entry name" value="TRANSMEMBRANE PROTEIN"/>
    <property type="match status" value="1"/>
</dbReference>
<evidence type="ECO:0000313" key="11">
    <source>
        <dbReference type="Proteomes" id="UP000217954"/>
    </source>
</evidence>
<sequence>MMSLSTSPDGYALADTGDGHHRLVAQPHSEDEGPIAEAERRAAQMRSDQHPLGRRGTTWNRHAPFYVGLMASAGVAVTYGVVHLLASMSSVLILIGLAMFVALGLEPAVSWLVNHRCPRWAAVSVVVLVAFGALAAFLAAAIPPLVEQGTQLVHQTPRYIQAAQDHSSFIGQINDRFDVQRHIGEFVNREGGTAFSDLLRAGTAVFGALADLGIVAVLTIYFLIDMPRIRATVYRLVPHSRRPRAVLIGDEVFAKVGAYVGGNVVTSIIAGVTTFIWCAAFDVPYAVLLGVLVAMFDLIPYGSTVAGIVVAAVALTVSIPVAAGTLAFYVGFRWFEDYVLTPRVIGRVVKVPAGVTVVAVLIGGALLGIVGVLVAIPIAAAVQVLAQELLFPALDEA</sequence>
<feature type="transmembrane region" description="Helical" evidence="9">
    <location>
        <begin position="120"/>
        <end position="142"/>
    </location>
</feature>
<comment type="subcellular location">
    <subcellularLocation>
        <location evidence="1">Cell membrane</location>
        <topology evidence="1">Multi-pass membrane protein</topology>
    </subcellularLocation>
</comment>
<evidence type="ECO:0000256" key="9">
    <source>
        <dbReference type="SAM" id="Phobius"/>
    </source>
</evidence>
<keyword evidence="4" id="KW-1003">Cell membrane</keyword>
<evidence type="ECO:0000256" key="8">
    <source>
        <dbReference type="SAM" id="MobiDB-lite"/>
    </source>
</evidence>
<evidence type="ECO:0000256" key="5">
    <source>
        <dbReference type="ARBA" id="ARBA00022692"/>
    </source>
</evidence>
<accession>A0A1Z4EV53</accession>
<dbReference type="PANTHER" id="PTHR21716:SF53">
    <property type="entry name" value="PERMEASE PERM-RELATED"/>
    <property type="match status" value="1"/>
</dbReference>
<keyword evidence="11" id="KW-1185">Reference proteome</keyword>
<feature type="transmembrane region" description="Helical" evidence="9">
    <location>
        <begin position="91"/>
        <end position="113"/>
    </location>
</feature>
<keyword evidence="5 9" id="KW-0812">Transmembrane</keyword>
<keyword evidence="7 9" id="KW-0472">Membrane</keyword>
<evidence type="ECO:0000313" key="10">
    <source>
        <dbReference type="EMBL" id="BAX96813.1"/>
    </source>
</evidence>
<dbReference type="EMBL" id="AP018165">
    <property type="protein sequence ID" value="BAX96813.1"/>
    <property type="molecule type" value="Genomic_DNA"/>
</dbReference>
<evidence type="ECO:0000256" key="6">
    <source>
        <dbReference type="ARBA" id="ARBA00022989"/>
    </source>
</evidence>
<keyword evidence="6 9" id="KW-1133">Transmembrane helix</keyword>
<feature type="transmembrane region" description="Helical" evidence="9">
    <location>
        <begin position="63"/>
        <end position="85"/>
    </location>
</feature>
<reference evidence="11" key="1">
    <citation type="journal article" date="2017" name="Genome Announc.">
        <title>Complete Genome Sequence of Mycobacterium stephanolepidis.</title>
        <authorList>
            <person name="Fukano H."/>
            <person name="Yoshida M."/>
            <person name="Katayama Y."/>
            <person name="Omatsu T."/>
            <person name="Mizutani T."/>
            <person name="Kurata O."/>
            <person name="Wada S."/>
            <person name="Hoshino Y."/>
        </authorList>
    </citation>
    <scope>NUCLEOTIDE SEQUENCE [LARGE SCALE GENOMIC DNA]</scope>
    <source>
        <strain evidence="11">NJB0901</strain>
    </source>
</reference>
<proteinExistence type="inferred from homology"/>
<dbReference type="Pfam" id="PF01594">
    <property type="entry name" value="AI-2E_transport"/>
    <property type="match status" value="1"/>
</dbReference>
<evidence type="ECO:0000256" key="2">
    <source>
        <dbReference type="ARBA" id="ARBA00009773"/>
    </source>
</evidence>
<name>A0A1Z4EV53_9MYCO</name>
<feature type="transmembrane region" description="Helical" evidence="9">
    <location>
        <begin position="268"/>
        <end position="296"/>
    </location>
</feature>
<dbReference type="GO" id="GO:0005886">
    <property type="term" value="C:plasma membrane"/>
    <property type="evidence" value="ECO:0007669"/>
    <property type="project" value="UniProtKB-SubCell"/>
</dbReference>
<organism evidence="10 11">
    <name type="scientific">[Mycobacterium] stephanolepidis</name>
    <dbReference type="NCBI Taxonomy" id="1520670"/>
    <lineage>
        <taxon>Bacteria</taxon>
        <taxon>Bacillati</taxon>
        <taxon>Actinomycetota</taxon>
        <taxon>Actinomycetes</taxon>
        <taxon>Mycobacteriales</taxon>
        <taxon>Mycobacteriaceae</taxon>
        <taxon>Mycobacteroides</taxon>
    </lineage>
</organism>
<gene>
    <name evidence="10" type="ORF">MSTE_01488</name>
</gene>
<comment type="similarity">
    <text evidence="2">Belongs to the autoinducer-2 exporter (AI-2E) (TC 2.A.86) family.</text>
</comment>